<dbReference type="Proteomes" id="UP001529510">
    <property type="component" value="Unassembled WGS sequence"/>
</dbReference>
<dbReference type="InterPro" id="IPR032567">
    <property type="entry name" value="RTL1-rel"/>
</dbReference>
<keyword evidence="4" id="KW-1185">Reference proteome</keyword>
<feature type="domain" description="Retrotransposon gag" evidence="2">
    <location>
        <begin position="108"/>
        <end position="181"/>
    </location>
</feature>
<name>A0ABD0PHB2_CIRMR</name>
<dbReference type="InterPro" id="IPR005162">
    <property type="entry name" value="Retrotrans_gag_dom"/>
</dbReference>
<evidence type="ECO:0000313" key="3">
    <source>
        <dbReference type="EMBL" id="KAL0173150.1"/>
    </source>
</evidence>
<dbReference type="EMBL" id="JAMKFB020000016">
    <property type="protein sequence ID" value="KAL0173150.1"/>
    <property type="molecule type" value="Genomic_DNA"/>
</dbReference>
<comment type="caution">
    <text evidence="3">The sequence shown here is derived from an EMBL/GenBank/DDBJ whole genome shotgun (WGS) entry which is preliminary data.</text>
</comment>
<gene>
    <name evidence="3" type="ORF">M9458_033461</name>
</gene>
<dbReference type="PANTHER" id="PTHR15503">
    <property type="entry name" value="LDOC1 RELATED"/>
    <property type="match status" value="1"/>
</dbReference>
<feature type="region of interest" description="Disordered" evidence="1">
    <location>
        <begin position="42"/>
        <end position="69"/>
    </location>
</feature>
<sequence length="184" mass="20486">AAELREFLENSNARLTQQEEQIVGTGRAIQALVSQLQRLQMEPTQQPTAPSPPVVPETSTIHSAEPRLPSPTVYSGEPQLCRAFLTKCSLYFSLQPSSFPTEESKIAFAITLLSGRAALWGTAVWNNKHQCVSSFQAFSDELRKVFDRAASGREVARILAELRQAHRTVTDYSIEFHTLAAERK</sequence>
<proteinExistence type="predicted"/>
<evidence type="ECO:0000256" key="1">
    <source>
        <dbReference type="SAM" id="MobiDB-lite"/>
    </source>
</evidence>
<reference evidence="3 4" key="1">
    <citation type="submission" date="2024-05" db="EMBL/GenBank/DDBJ databases">
        <title>Genome sequencing and assembly of Indian major carp, Cirrhinus mrigala (Hamilton, 1822).</title>
        <authorList>
            <person name="Mohindra V."/>
            <person name="Chowdhury L.M."/>
            <person name="Lal K."/>
            <person name="Jena J.K."/>
        </authorList>
    </citation>
    <scope>NUCLEOTIDE SEQUENCE [LARGE SCALE GENOMIC DNA]</scope>
    <source>
        <strain evidence="3">CM1030</strain>
        <tissue evidence="3">Blood</tissue>
    </source>
</reference>
<accession>A0ABD0PHB2</accession>
<feature type="non-terminal residue" evidence="3">
    <location>
        <position position="1"/>
    </location>
</feature>
<dbReference type="AlphaFoldDB" id="A0ABD0PHB2"/>
<organism evidence="3 4">
    <name type="scientific">Cirrhinus mrigala</name>
    <name type="common">Mrigala</name>
    <dbReference type="NCBI Taxonomy" id="683832"/>
    <lineage>
        <taxon>Eukaryota</taxon>
        <taxon>Metazoa</taxon>
        <taxon>Chordata</taxon>
        <taxon>Craniata</taxon>
        <taxon>Vertebrata</taxon>
        <taxon>Euteleostomi</taxon>
        <taxon>Actinopterygii</taxon>
        <taxon>Neopterygii</taxon>
        <taxon>Teleostei</taxon>
        <taxon>Ostariophysi</taxon>
        <taxon>Cypriniformes</taxon>
        <taxon>Cyprinidae</taxon>
        <taxon>Labeoninae</taxon>
        <taxon>Labeonini</taxon>
        <taxon>Cirrhinus</taxon>
    </lineage>
</organism>
<dbReference type="Pfam" id="PF03732">
    <property type="entry name" value="Retrotrans_gag"/>
    <property type="match status" value="1"/>
</dbReference>
<dbReference type="PANTHER" id="PTHR15503:SF36">
    <property type="entry name" value="RETROTRANSPOSON GAG-LIKE PROTEIN 5"/>
    <property type="match status" value="1"/>
</dbReference>
<evidence type="ECO:0000259" key="2">
    <source>
        <dbReference type="Pfam" id="PF03732"/>
    </source>
</evidence>
<evidence type="ECO:0000313" key="4">
    <source>
        <dbReference type="Proteomes" id="UP001529510"/>
    </source>
</evidence>
<protein>
    <recommendedName>
        <fullName evidence="2">Retrotransposon gag domain-containing protein</fullName>
    </recommendedName>
</protein>